<comment type="caution">
    <text evidence="3">The sequence shown here is derived from an EMBL/GenBank/DDBJ whole genome shotgun (WGS) entry which is preliminary data.</text>
</comment>
<dbReference type="EMBL" id="MWML01000098">
    <property type="protein sequence ID" value="TCG06634.1"/>
    <property type="molecule type" value="Genomic_DNA"/>
</dbReference>
<dbReference type="InterPro" id="IPR042213">
    <property type="entry name" value="NBD_C_sf"/>
</dbReference>
<sequence length="147" mass="15355">MAAHLGEGIDLLLRIGRDEAFNPAEGAHLSKVLAALVAPSFAHLSGLIVTGGETARAMLRAVGIASLQLLSEIEPGVAVARPHGREYLRIVTKAGAFEQRACAVRRLPSSEELDRLRARGPELGSPAGPSTPSTACNTSPRNSAKTL</sequence>
<accession>A0A4R0X959</accession>
<evidence type="ECO:0000259" key="2">
    <source>
        <dbReference type="Pfam" id="PF17042"/>
    </source>
</evidence>
<dbReference type="Proteomes" id="UP000294200">
    <property type="component" value="Unassembled WGS sequence"/>
</dbReference>
<gene>
    <name evidence="3" type="ORF">BZM27_24875</name>
</gene>
<evidence type="ECO:0000256" key="1">
    <source>
        <dbReference type="SAM" id="MobiDB-lite"/>
    </source>
</evidence>
<dbReference type="SUPFAM" id="SSF142764">
    <property type="entry name" value="YgbK-like"/>
    <property type="match status" value="1"/>
</dbReference>
<evidence type="ECO:0000313" key="4">
    <source>
        <dbReference type="Proteomes" id="UP000294200"/>
    </source>
</evidence>
<dbReference type="InterPro" id="IPR031475">
    <property type="entry name" value="NBD_C"/>
</dbReference>
<dbReference type="Gene3D" id="3.40.980.20">
    <property type="entry name" value="Four-carbon acid sugar kinase, nucleotide binding domain"/>
    <property type="match status" value="1"/>
</dbReference>
<dbReference type="AlphaFoldDB" id="A0A4R0X959"/>
<feature type="region of interest" description="Disordered" evidence="1">
    <location>
        <begin position="116"/>
        <end position="147"/>
    </location>
</feature>
<keyword evidence="4" id="KW-1185">Reference proteome</keyword>
<reference evidence="3 4" key="1">
    <citation type="submission" date="2017-02" db="EMBL/GenBank/DDBJ databases">
        <title>Paraburkholderia sophoroidis sp. nov. and Paraburkholderia steynii sp. nov. rhizobial symbionts of the fynbos legume Hypocalyptus sophoroides.</title>
        <authorList>
            <person name="Steenkamp E.T."/>
            <person name="Beukes C.W."/>
            <person name="Van Zyl E."/>
            <person name="Avontuur J."/>
            <person name="Chan W.Y."/>
            <person name="Hassen A."/>
            <person name="Palmer M."/>
            <person name="Mthombeni L."/>
            <person name="Phalane F."/>
            <person name="Sereme K."/>
            <person name="Venter S.N."/>
        </authorList>
    </citation>
    <scope>NUCLEOTIDE SEQUENCE [LARGE SCALE GENOMIC DNA]</scope>
    <source>
        <strain evidence="3 4">HC1.1ba</strain>
    </source>
</reference>
<evidence type="ECO:0000313" key="3">
    <source>
        <dbReference type="EMBL" id="TCG06634.1"/>
    </source>
</evidence>
<feature type="compositionally biased region" description="Polar residues" evidence="1">
    <location>
        <begin position="128"/>
        <end position="147"/>
    </location>
</feature>
<proteinExistence type="predicted"/>
<feature type="domain" description="Four-carbon acid sugar kinase nucleotide binding" evidence="2">
    <location>
        <begin position="23"/>
        <end position="97"/>
    </location>
</feature>
<organism evidence="3 4">
    <name type="scientific">Paraburkholderia steynii</name>
    <dbReference type="NCBI Taxonomy" id="1245441"/>
    <lineage>
        <taxon>Bacteria</taxon>
        <taxon>Pseudomonadati</taxon>
        <taxon>Pseudomonadota</taxon>
        <taxon>Betaproteobacteria</taxon>
        <taxon>Burkholderiales</taxon>
        <taxon>Burkholderiaceae</taxon>
        <taxon>Paraburkholderia</taxon>
    </lineage>
</organism>
<name>A0A4R0X959_9BURK</name>
<dbReference type="Pfam" id="PF17042">
    <property type="entry name" value="NBD_C"/>
    <property type="match status" value="1"/>
</dbReference>
<protein>
    <recommendedName>
        <fullName evidence="2">Four-carbon acid sugar kinase nucleotide binding domain-containing protein</fullName>
    </recommendedName>
</protein>